<protein>
    <submittedName>
        <fullName evidence="1">Uncharacterized protein</fullName>
    </submittedName>
</protein>
<accession>A0A9P5HE35</accession>
<keyword evidence="2" id="KW-1185">Reference proteome</keyword>
<organism evidence="1 2">
    <name type="scientific">Cylindrodendrum hubeiense</name>
    <dbReference type="NCBI Taxonomy" id="595255"/>
    <lineage>
        <taxon>Eukaryota</taxon>
        <taxon>Fungi</taxon>
        <taxon>Dikarya</taxon>
        <taxon>Ascomycota</taxon>
        <taxon>Pezizomycotina</taxon>
        <taxon>Sordariomycetes</taxon>
        <taxon>Hypocreomycetidae</taxon>
        <taxon>Hypocreales</taxon>
        <taxon>Nectriaceae</taxon>
        <taxon>Cylindrodendrum</taxon>
    </lineage>
</organism>
<evidence type="ECO:0000313" key="1">
    <source>
        <dbReference type="EMBL" id="KAF7551641.1"/>
    </source>
</evidence>
<proteinExistence type="predicted"/>
<dbReference type="EMBL" id="JAANBB010000074">
    <property type="protein sequence ID" value="KAF7551641.1"/>
    <property type="molecule type" value="Genomic_DNA"/>
</dbReference>
<comment type="caution">
    <text evidence="1">The sequence shown here is derived from an EMBL/GenBank/DDBJ whole genome shotgun (WGS) entry which is preliminary data.</text>
</comment>
<name>A0A9P5HE35_9HYPO</name>
<sequence>MLASLVNSSSPSASIPAPEVREVITTCLSDLVEALEAHPAWSPNSPPRNLFFVWDFVKRSHYIMTELDNISNGRPIKHPEQIPPNDGATGDRAAALSFQDVCTRSMTVSEMIQNPRMLVMLGLSNIDFSDDVRQRSRALSDAVTNAASSSS</sequence>
<evidence type="ECO:0000313" key="2">
    <source>
        <dbReference type="Proteomes" id="UP000722485"/>
    </source>
</evidence>
<dbReference type="AlphaFoldDB" id="A0A9P5HE35"/>
<dbReference type="Proteomes" id="UP000722485">
    <property type="component" value="Unassembled WGS sequence"/>
</dbReference>
<dbReference type="OrthoDB" id="5282002at2759"/>
<reference evidence="1" key="1">
    <citation type="submission" date="2020-03" db="EMBL/GenBank/DDBJ databases">
        <title>Draft Genome Sequence of Cylindrodendrum hubeiense.</title>
        <authorList>
            <person name="Buettner E."/>
            <person name="Kellner H."/>
        </authorList>
    </citation>
    <scope>NUCLEOTIDE SEQUENCE</scope>
    <source>
        <strain evidence="1">IHI 201604</strain>
    </source>
</reference>
<gene>
    <name evidence="1" type="ORF">G7Z17_g4882</name>
</gene>